<evidence type="ECO:0000256" key="2">
    <source>
        <dbReference type="ARBA" id="ARBA00023002"/>
    </source>
</evidence>
<feature type="transmembrane region" description="Helical" evidence="4">
    <location>
        <begin position="496"/>
        <end position="516"/>
    </location>
</feature>
<dbReference type="Proteomes" id="UP000001574">
    <property type="component" value="Chromosome"/>
</dbReference>
<feature type="region of interest" description="Disordered" evidence="3">
    <location>
        <begin position="290"/>
        <end position="313"/>
    </location>
</feature>
<dbReference type="KEGG" id="mav:MAV_4124"/>
<dbReference type="PANTHER" id="PTHR24320:SF148">
    <property type="entry name" value="NAD(P)-BINDING ROSSMANN-FOLD SUPERFAMILY PROTEIN"/>
    <property type="match status" value="1"/>
</dbReference>
<dbReference type="Gene3D" id="3.40.50.720">
    <property type="entry name" value="NAD(P)-binding Rossmann-like Domain"/>
    <property type="match status" value="1"/>
</dbReference>
<sequence>MPDWTAAQLPSFAGRTVIVTGANAGLGEVTARELARVGGHVILAVRNTDKGRAAADRMAGVATGRVEVRELDLQDLASVRRFADGIDTVDVLVNNAGIMATKHAVTVDGFEGQIGTNHLGHFALTNLLLPKLTDRVVTVSSLMHHFGYISLKDLNFRSRPYSAWLAYSQSKLANLLFTSELQRRLDAVPSSLRALAAHPGWSHTNLQGNSGRKLGDAAVLAVDRIVSTDADFGARQTLYAVSQDLPGDTFVGPRFGLYGRTQPTWRNWPAKRAGTAAALWELSEELTGTSFRSDPDLRRGRAAGPPSPRRPPGAVTKLVLSATPRGVGGYAMSDANLAAVLALCAALASAVGNVVRQRSAQEVTDKPVGHLALFGMLLRDTRWWLGGLGDIGSYVLLAAALDRGSVLLVMSLQVTALLFALPIYARMTHHPITGREWAWALLLAVALAVLIAVGDPTGGQQRAPLQTWLVVAAVIGPLLVLGLLGARVWADRPVAALLLAAVAGSLLAMFAVLMKGVVDILEHNPGQLWRSFELYALVFCGVAGMIYHQSAYRAGALTASLPTIIVAKPVVGGILGIIVLRETLVAGGWEWVVLAVTAVVVIVATVGLARGEAASMSAGAGRDVRPTDRPKAASQA</sequence>
<feature type="transmembrane region" description="Helical" evidence="4">
    <location>
        <begin position="559"/>
        <end position="579"/>
    </location>
</feature>
<feature type="transmembrane region" description="Helical" evidence="4">
    <location>
        <begin position="591"/>
        <end position="609"/>
    </location>
</feature>
<dbReference type="Pfam" id="PF00106">
    <property type="entry name" value="adh_short"/>
    <property type="match status" value="1"/>
</dbReference>
<dbReference type="PANTHER" id="PTHR24320">
    <property type="entry name" value="RETINOL DEHYDROGENASE"/>
    <property type="match status" value="1"/>
</dbReference>
<feature type="transmembrane region" description="Helical" evidence="4">
    <location>
        <begin position="528"/>
        <end position="547"/>
    </location>
</feature>
<feature type="transmembrane region" description="Helical" evidence="4">
    <location>
        <begin position="437"/>
        <end position="453"/>
    </location>
</feature>
<dbReference type="NCBIfam" id="NF038012">
    <property type="entry name" value="DMT_1"/>
    <property type="match status" value="1"/>
</dbReference>
<dbReference type="HOGENOM" id="CLU_430109_0_0_11"/>
<dbReference type="PRINTS" id="PR00081">
    <property type="entry name" value="GDHRDH"/>
</dbReference>
<proteinExistence type="inferred from homology"/>
<evidence type="ECO:0000256" key="3">
    <source>
        <dbReference type="SAM" id="MobiDB-lite"/>
    </source>
</evidence>
<keyword evidence="4" id="KW-0812">Transmembrane</keyword>
<gene>
    <name evidence="5" type="ordered locus">MAV_4124</name>
</gene>
<keyword evidence="4" id="KW-0472">Membrane</keyword>
<dbReference type="EMBL" id="CP000479">
    <property type="protein sequence ID" value="ABK66930.1"/>
    <property type="molecule type" value="Genomic_DNA"/>
</dbReference>
<dbReference type="AlphaFoldDB" id="A0A0H2ZX25"/>
<protein>
    <submittedName>
        <fullName evidence="5">Dehydrogenase</fullName>
    </submittedName>
</protein>
<keyword evidence="4" id="KW-1133">Transmembrane helix</keyword>
<dbReference type="PRINTS" id="PR00080">
    <property type="entry name" value="SDRFAMILY"/>
</dbReference>
<dbReference type="SUPFAM" id="SSF51735">
    <property type="entry name" value="NAD(P)-binding Rossmann-fold domains"/>
    <property type="match status" value="1"/>
</dbReference>
<name>A0A0H2ZX25_MYCA1</name>
<keyword evidence="2" id="KW-0560">Oxidoreductase</keyword>
<comment type="similarity">
    <text evidence="1">Belongs to the short-chain dehydrogenases/reductases (SDR) family.</text>
</comment>
<evidence type="ECO:0000256" key="1">
    <source>
        <dbReference type="ARBA" id="ARBA00006484"/>
    </source>
</evidence>
<accession>A0A0H2ZX25</accession>
<feature type="transmembrane region" description="Helical" evidence="4">
    <location>
        <begin position="407"/>
        <end position="425"/>
    </location>
</feature>
<reference evidence="5 6" key="1">
    <citation type="submission" date="2006-10" db="EMBL/GenBank/DDBJ databases">
        <authorList>
            <person name="Fleischmann R.D."/>
            <person name="Dodson R.J."/>
            <person name="Haft D.H."/>
            <person name="Merkel J.S."/>
            <person name="Nelson W.C."/>
            <person name="Fraser C.M."/>
        </authorList>
    </citation>
    <scope>NUCLEOTIDE SEQUENCE [LARGE SCALE GENOMIC DNA]</scope>
    <source>
        <strain evidence="5 6">104</strain>
    </source>
</reference>
<evidence type="ECO:0000313" key="6">
    <source>
        <dbReference type="Proteomes" id="UP000001574"/>
    </source>
</evidence>
<dbReference type="InterPro" id="IPR002347">
    <property type="entry name" value="SDR_fam"/>
</dbReference>
<dbReference type="InterPro" id="IPR036291">
    <property type="entry name" value="NAD(P)-bd_dom_sf"/>
</dbReference>
<dbReference type="GO" id="GO:0016491">
    <property type="term" value="F:oxidoreductase activity"/>
    <property type="evidence" value="ECO:0007669"/>
    <property type="project" value="UniProtKB-KW"/>
</dbReference>
<evidence type="ECO:0000313" key="5">
    <source>
        <dbReference type="EMBL" id="ABK66930.1"/>
    </source>
</evidence>
<dbReference type="NCBIfam" id="NF004846">
    <property type="entry name" value="PRK06197.1"/>
    <property type="match status" value="1"/>
</dbReference>
<organism evidence="5 6">
    <name type="scientific">Mycobacterium avium (strain 104)</name>
    <dbReference type="NCBI Taxonomy" id="243243"/>
    <lineage>
        <taxon>Bacteria</taxon>
        <taxon>Bacillati</taxon>
        <taxon>Actinomycetota</taxon>
        <taxon>Actinomycetes</taxon>
        <taxon>Mycobacteriales</taxon>
        <taxon>Mycobacteriaceae</taxon>
        <taxon>Mycobacterium</taxon>
        <taxon>Mycobacterium avium complex (MAC)</taxon>
    </lineage>
</organism>
<feature type="transmembrane region" description="Helical" evidence="4">
    <location>
        <begin position="465"/>
        <end position="484"/>
    </location>
</feature>
<evidence type="ECO:0000256" key="4">
    <source>
        <dbReference type="SAM" id="Phobius"/>
    </source>
</evidence>
<feature type="transmembrane region" description="Helical" evidence="4">
    <location>
        <begin position="383"/>
        <end position="401"/>
    </location>
</feature>